<dbReference type="OrthoDB" id="126667at2759"/>
<sequence>MDLPLHVVDFVLWSRVDAKTPVNKLAVSWIGPYRVIDTRINSFDIEHLITGAKRNVHASGLKHYTDSSLEINEEILDYISNQDIYFTADNLTQHRQHPVRGYELVVGWEGLEDIEDSWDNNTIHGVCLAVKLNR</sequence>
<proteinExistence type="predicted"/>
<name>A0A9W6XU34_9STRA</name>
<dbReference type="AlphaFoldDB" id="A0A9W6XU34"/>
<comment type="caution">
    <text evidence="1">The sequence shown here is derived from an EMBL/GenBank/DDBJ whole genome shotgun (WGS) entry which is preliminary data.</text>
</comment>
<evidence type="ECO:0000313" key="2">
    <source>
        <dbReference type="Proteomes" id="UP001165121"/>
    </source>
</evidence>
<accession>A0A9W6XU34</accession>
<evidence type="ECO:0000313" key="1">
    <source>
        <dbReference type="EMBL" id="GMF46995.1"/>
    </source>
</evidence>
<organism evidence="1 2">
    <name type="scientific">Phytophthora fragariaefolia</name>
    <dbReference type="NCBI Taxonomy" id="1490495"/>
    <lineage>
        <taxon>Eukaryota</taxon>
        <taxon>Sar</taxon>
        <taxon>Stramenopiles</taxon>
        <taxon>Oomycota</taxon>
        <taxon>Peronosporomycetes</taxon>
        <taxon>Peronosporales</taxon>
        <taxon>Peronosporaceae</taxon>
        <taxon>Phytophthora</taxon>
    </lineage>
</organism>
<reference evidence="1" key="1">
    <citation type="submission" date="2023-04" db="EMBL/GenBank/DDBJ databases">
        <title>Phytophthora fragariaefolia NBRC 109709.</title>
        <authorList>
            <person name="Ichikawa N."/>
            <person name="Sato H."/>
            <person name="Tonouchi N."/>
        </authorList>
    </citation>
    <scope>NUCLEOTIDE SEQUENCE</scope>
    <source>
        <strain evidence="1">NBRC 109709</strain>
    </source>
</reference>
<dbReference type="Proteomes" id="UP001165121">
    <property type="component" value="Unassembled WGS sequence"/>
</dbReference>
<dbReference type="EMBL" id="BSXT01002063">
    <property type="protein sequence ID" value="GMF46995.1"/>
    <property type="molecule type" value="Genomic_DNA"/>
</dbReference>
<protein>
    <submittedName>
        <fullName evidence="1">Unnamed protein product</fullName>
    </submittedName>
</protein>
<gene>
    <name evidence="1" type="ORF">Pfra01_001754500</name>
</gene>
<keyword evidence="2" id="KW-1185">Reference proteome</keyword>